<dbReference type="EMBL" id="CAKOGP040002075">
    <property type="protein sequence ID" value="CAJ1960853.1"/>
    <property type="molecule type" value="Genomic_DNA"/>
</dbReference>
<dbReference type="Proteomes" id="UP001295423">
    <property type="component" value="Unassembled WGS sequence"/>
</dbReference>
<name>A0AAD2JLK0_9STRA</name>
<evidence type="ECO:0000256" key="1">
    <source>
        <dbReference type="SAM" id="MobiDB-lite"/>
    </source>
</evidence>
<proteinExistence type="predicted"/>
<dbReference type="AlphaFoldDB" id="A0AAD2JLK0"/>
<sequence>MPTTRSGTNSTPAPTADAANLPVSPATLTVGNTAGTPANPTAQPGFTPASLEFAVTALFQEPLNSPLMLALRRDGSNCLVDLLSFSEDEVRELKYDTPIIDKL</sequence>
<comment type="caution">
    <text evidence="2">The sequence shown here is derived from an EMBL/GenBank/DDBJ whole genome shotgun (WGS) entry which is preliminary data.</text>
</comment>
<organism evidence="2 3">
    <name type="scientific">Cylindrotheca closterium</name>
    <dbReference type="NCBI Taxonomy" id="2856"/>
    <lineage>
        <taxon>Eukaryota</taxon>
        <taxon>Sar</taxon>
        <taxon>Stramenopiles</taxon>
        <taxon>Ochrophyta</taxon>
        <taxon>Bacillariophyta</taxon>
        <taxon>Bacillariophyceae</taxon>
        <taxon>Bacillariophycidae</taxon>
        <taxon>Bacillariales</taxon>
        <taxon>Bacillariaceae</taxon>
        <taxon>Cylindrotheca</taxon>
    </lineage>
</organism>
<reference evidence="2" key="1">
    <citation type="submission" date="2023-08" db="EMBL/GenBank/DDBJ databases">
        <authorList>
            <person name="Audoor S."/>
            <person name="Bilcke G."/>
        </authorList>
    </citation>
    <scope>NUCLEOTIDE SEQUENCE</scope>
</reference>
<feature type="compositionally biased region" description="Polar residues" evidence="1">
    <location>
        <begin position="1"/>
        <end position="13"/>
    </location>
</feature>
<feature type="region of interest" description="Disordered" evidence="1">
    <location>
        <begin position="1"/>
        <end position="23"/>
    </location>
</feature>
<evidence type="ECO:0000313" key="3">
    <source>
        <dbReference type="Proteomes" id="UP001295423"/>
    </source>
</evidence>
<protein>
    <submittedName>
        <fullName evidence="2">Uncharacterized protein</fullName>
    </submittedName>
</protein>
<evidence type="ECO:0000313" key="2">
    <source>
        <dbReference type="EMBL" id="CAJ1960853.1"/>
    </source>
</evidence>
<keyword evidence="3" id="KW-1185">Reference proteome</keyword>
<gene>
    <name evidence="2" type="ORF">CYCCA115_LOCUS18921</name>
</gene>
<accession>A0AAD2JLK0</accession>